<feature type="transmembrane region" description="Helical" evidence="2">
    <location>
        <begin position="61"/>
        <end position="84"/>
    </location>
</feature>
<dbReference type="STRING" id="123899.SAMEA3906487_00239"/>
<evidence type="ECO:0000259" key="3">
    <source>
        <dbReference type="Pfam" id="PF13937"/>
    </source>
</evidence>
<evidence type="ECO:0000256" key="1">
    <source>
        <dbReference type="SAM" id="MobiDB-lite"/>
    </source>
</evidence>
<feature type="transmembrane region" description="Helical" evidence="2">
    <location>
        <begin position="30"/>
        <end position="49"/>
    </location>
</feature>
<dbReference type="EMBL" id="LT546645">
    <property type="protein sequence ID" value="SAI66394.1"/>
    <property type="molecule type" value="Genomic_DNA"/>
</dbReference>
<dbReference type="NCBIfam" id="TIGR03647">
    <property type="entry name" value="Na_symport_sm"/>
    <property type="match status" value="1"/>
</dbReference>
<proteinExistence type="predicted"/>
<evidence type="ECO:0000256" key="2">
    <source>
        <dbReference type="SAM" id="Phobius"/>
    </source>
</evidence>
<dbReference type="InterPro" id="IPR019886">
    <property type="entry name" value="Na_symporter_ssu"/>
</dbReference>
<feature type="compositionally biased region" description="Basic and acidic residues" evidence="1">
    <location>
        <begin position="1"/>
        <end position="10"/>
    </location>
</feature>
<keyword evidence="2" id="KW-0472">Membrane</keyword>
<keyword evidence="5" id="KW-1185">Reference proteome</keyword>
<keyword evidence="2" id="KW-0812">Transmembrane</keyword>
<dbReference type="KEGG" id="btrm:SAMEA390648700239"/>
<feature type="domain" description="Sodium symporter small subunit" evidence="3">
    <location>
        <begin position="20"/>
        <end position="91"/>
    </location>
</feature>
<protein>
    <submittedName>
        <fullName evidence="4">Membrane protein</fullName>
    </submittedName>
</protein>
<reference evidence="4 5" key="1">
    <citation type="submission" date="2016-04" db="EMBL/GenBank/DDBJ databases">
        <authorList>
            <consortium name="Pathogen Informatics"/>
        </authorList>
    </citation>
    <scope>NUCLEOTIDE SEQUENCE [LARGE SCALE GENOMIC DNA]</scope>
    <source>
        <strain evidence="4 5">H044680328</strain>
    </source>
</reference>
<dbReference type="AlphaFoldDB" id="A0A157S7L2"/>
<keyword evidence="2" id="KW-1133">Transmembrane helix</keyword>
<sequence length="96" mass="10894">MPTETSERNTSRGADPSPSSPYWRANVRRIALLLLIWAAVTVVPVFLARDYWRYEIFGWPAAYWMAAFGAPLSYLIIIGVYAWLSNRADARQGQEG</sequence>
<dbReference type="OrthoDB" id="9797746at2"/>
<accession>A0A157S7L2</accession>
<organism evidence="4 5">
    <name type="scientific">Bordetella trematum</name>
    <dbReference type="NCBI Taxonomy" id="123899"/>
    <lineage>
        <taxon>Bacteria</taxon>
        <taxon>Pseudomonadati</taxon>
        <taxon>Pseudomonadota</taxon>
        <taxon>Betaproteobacteria</taxon>
        <taxon>Burkholderiales</taxon>
        <taxon>Alcaligenaceae</taxon>
        <taxon>Bordetella</taxon>
    </lineage>
</organism>
<evidence type="ECO:0000313" key="5">
    <source>
        <dbReference type="Proteomes" id="UP000076825"/>
    </source>
</evidence>
<gene>
    <name evidence="4" type="ORF">SAMEA3906487_00239</name>
</gene>
<dbReference type="Pfam" id="PF13937">
    <property type="entry name" value="DUF4212"/>
    <property type="match status" value="1"/>
</dbReference>
<name>A0A157S7L2_9BORD</name>
<dbReference type="Proteomes" id="UP000076825">
    <property type="component" value="Chromosome 1"/>
</dbReference>
<feature type="region of interest" description="Disordered" evidence="1">
    <location>
        <begin position="1"/>
        <end position="22"/>
    </location>
</feature>
<dbReference type="RefSeq" id="WP_033535264.1">
    <property type="nucleotide sequence ID" value="NZ_FKBT01000025.1"/>
</dbReference>
<dbReference type="eggNOG" id="COG4327">
    <property type="taxonomic scope" value="Bacteria"/>
</dbReference>
<dbReference type="PATRIC" id="fig|123899.6.peg.223"/>
<evidence type="ECO:0000313" key="4">
    <source>
        <dbReference type="EMBL" id="SAI66394.1"/>
    </source>
</evidence>